<dbReference type="EMBL" id="JACCGK010000002">
    <property type="protein sequence ID" value="NYT71210.1"/>
    <property type="molecule type" value="Genomic_DNA"/>
</dbReference>
<comment type="function">
    <text evidence="7">Transfers a succinyl group from succinyl-CoA to L-homoserine, forming succinyl-L-homoserine.</text>
</comment>
<feature type="binding site" evidence="7">
    <location>
        <position position="363"/>
    </location>
    <ligand>
        <name>substrate</name>
    </ligand>
</feature>
<accession>A0A7Z0SL27</accession>
<feature type="domain" description="AB hydrolase-1" evidence="9">
    <location>
        <begin position="58"/>
        <end position="366"/>
    </location>
</feature>
<evidence type="ECO:0000313" key="11">
    <source>
        <dbReference type="Proteomes" id="UP000520876"/>
    </source>
</evidence>
<feature type="binding site" evidence="7">
    <location>
        <position position="234"/>
    </location>
    <ligand>
        <name>substrate</name>
    </ligand>
</feature>
<evidence type="ECO:0000256" key="1">
    <source>
        <dbReference type="ARBA" id="ARBA00011738"/>
    </source>
</evidence>
<dbReference type="GO" id="GO:0008899">
    <property type="term" value="F:homoserine O-succinyltransferase activity"/>
    <property type="evidence" value="ECO:0007669"/>
    <property type="project" value="UniProtKB-UniRule"/>
</dbReference>
<feature type="active site" evidence="7 8">
    <location>
        <position position="362"/>
    </location>
</feature>
<dbReference type="PANTHER" id="PTHR32268">
    <property type="entry name" value="HOMOSERINE O-ACETYLTRANSFERASE"/>
    <property type="match status" value="1"/>
</dbReference>
<comment type="pathway">
    <text evidence="7">Amino-acid biosynthesis; L-methionine biosynthesis via de novo pathway; O-succinyl-L-homoserine from L-homoserine: step 1/1.</text>
</comment>
<evidence type="ECO:0000259" key="9">
    <source>
        <dbReference type="Pfam" id="PF00561"/>
    </source>
</evidence>
<dbReference type="InterPro" id="IPR000073">
    <property type="entry name" value="AB_hydrolase_1"/>
</dbReference>
<comment type="subcellular location">
    <subcellularLocation>
        <location evidence="7">Cytoplasm</location>
    </subcellularLocation>
</comment>
<dbReference type="FunFam" id="1.10.1740.110:FF:000001">
    <property type="entry name" value="Homoserine O-acetyltransferase"/>
    <property type="match status" value="1"/>
</dbReference>
<keyword evidence="4 7" id="KW-0808">Transferase</keyword>
<organism evidence="10 11">
    <name type="scientific">Vreelandella sedimenti</name>
    <dbReference type="NCBI Taxonomy" id="2729618"/>
    <lineage>
        <taxon>Bacteria</taxon>
        <taxon>Pseudomonadati</taxon>
        <taxon>Pseudomonadota</taxon>
        <taxon>Gammaproteobacteria</taxon>
        <taxon>Oceanospirillales</taxon>
        <taxon>Halomonadaceae</taxon>
        <taxon>Vreelandella</taxon>
    </lineage>
</organism>
<dbReference type="InterPro" id="IPR029058">
    <property type="entry name" value="AB_hydrolase_fold"/>
</dbReference>
<evidence type="ECO:0000256" key="4">
    <source>
        <dbReference type="ARBA" id="ARBA00022679"/>
    </source>
</evidence>
<keyword evidence="3 7" id="KW-0028">Amino-acid biosynthesis</keyword>
<comment type="subunit">
    <text evidence="1 7">Homodimer.</text>
</comment>
<feature type="active site" evidence="7 8">
    <location>
        <position position="329"/>
    </location>
</feature>
<dbReference type="NCBIfam" id="TIGR01392">
    <property type="entry name" value="homoserO_Ac_trn"/>
    <property type="match status" value="1"/>
</dbReference>
<dbReference type="PIRSF" id="PIRSF000443">
    <property type="entry name" value="Homoser_Ac_trans"/>
    <property type="match status" value="1"/>
</dbReference>
<keyword evidence="5 7" id="KW-0486">Methionine biosynthesis</keyword>
<dbReference type="GO" id="GO:0004414">
    <property type="term" value="F:homoserine O-acetyltransferase activity"/>
    <property type="evidence" value="ECO:0007669"/>
    <property type="project" value="UniProtKB-ARBA"/>
</dbReference>
<dbReference type="PANTHER" id="PTHR32268:SF11">
    <property type="entry name" value="HOMOSERINE O-ACETYLTRANSFERASE"/>
    <property type="match status" value="1"/>
</dbReference>
<dbReference type="GO" id="GO:0009092">
    <property type="term" value="P:homoserine metabolic process"/>
    <property type="evidence" value="ECO:0007669"/>
    <property type="project" value="TreeGrafter"/>
</dbReference>
<keyword evidence="11" id="KW-1185">Reference proteome</keyword>
<comment type="catalytic activity">
    <reaction evidence="7">
        <text>L-homoserine + succinyl-CoA = O-succinyl-L-homoserine + CoA</text>
        <dbReference type="Rhea" id="RHEA:22008"/>
        <dbReference type="ChEBI" id="CHEBI:57287"/>
        <dbReference type="ChEBI" id="CHEBI:57292"/>
        <dbReference type="ChEBI" id="CHEBI:57476"/>
        <dbReference type="ChEBI" id="CHEBI:57661"/>
        <dbReference type="EC" id="2.3.1.46"/>
    </reaction>
</comment>
<dbReference type="RefSeq" id="WP_180090164.1">
    <property type="nucleotide sequence ID" value="NZ_CAXAZJ010000037.1"/>
</dbReference>
<evidence type="ECO:0000313" key="10">
    <source>
        <dbReference type="EMBL" id="NYT71210.1"/>
    </source>
</evidence>
<dbReference type="NCBIfam" id="NF001209">
    <property type="entry name" value="PRK00175.1"/>
    <property type="match status" value="1"/>
</dbReference>
<dbReference type="UniPathway" id="UPA00051">
    <property type="reaction ID" value="UER00075"/>
</dbReference>
<comment type="caution">
    <text evidence="10">The sequence shown here is derived from an EMBL/GenBank/DDBJ whole genome shotgun (WGS) entry which is preliminary data.</text>
</comment>
<dbReference type="Proteomes" id="UP000520876">
    <property type="component" value="Unassembled WGS sequence"/>
</dbReference>
<name>A0A7Z0SL27_9GAMM</name>
<evidence type="ECO:0000256" key="6">
    <source>
        <dbReference type="ARBA" id="ARBA00023315"/>
    </source>
</evidence>
<evidence type="ECO:0000256" key="2">
    <source>
        <dbReference type="ARBA" id="ARBA00022490"/>
    </source>
</evidence>
<dbReference type="InterPro" id="IPR008220">
    <property type="entry name" value="HAT_MetX-like"/>
</dbReference>
<proteinExistence type="inferred from homology"/>
<comment type="similarity">
    <text evidence="7">Belongs to the AB hydrolase superfamily. MetX family.</text>
</comment>
<dbReference type="GO" id="GO:0005737">
    <property type="term" value="C:cytoplasm"/>
    <property type="evidence" value="ECO:0007669"/>
    <property type="project" value="UniProtKB-SubCell"/>
</dbReference>
<reference evidence="10 11" key="1">
    <citation type="submission" date="2020-07" db="EMBL/GenBank/DDBJ databases">
        <title>Halomonas sp. QX-2 draft genome sequence.</title>
        <authorList>
            <person name="Qiu X."/>
        </authorList>
    </citation>
    <scope>NUCLEOTIDE SEQUENCE [LARGE SCALE GENOMIC DNA]</scope>
    <source>
        <strain evidence="10 11">QX-2</strain>
    </source>
</reference>
<evidence type="ECO:0000256" key="5">
    <source>
        <dbReference type="ARBA" id="ARBA00023167"/>
    </source>
</evidence>
<feature type="site" description="Important for acyl-CoA specificity" evidence="7">
    <location>
        <position position="331"/>
    </location>
</feature>
<evidence type="ECO:0000256" key="8">
    <source>
        <dbReference type="PIRSR" id="PIRSR000443-1"/>
    </source>
</evidence>
<dbReference type="AlphaFoldDB" id="A0A7Z0SL27"/>
<keyword evidence="2 7" id="KW-0963">Cytoplasm</keyword>
<dbReference type="HAMAP" id="MF_00296">
    <property type="entry name" value="MetX_acyltransf"/>
    <property type="match status" value="1"/>
</dbReference>
<evidence type="ECO:0000256" key="3">
    <source>
        <dbReference type="ARBA" id="ARBA00022605"/>
    </source>
</evidence>
<gene>
    <name evidence="7" type="primary">metXS</name>
    <name evidence="10" type="ORF">HZU72_02040</name>
</gene>
<evidence type="ECO:0000256" key="7">
    <source>
        <dbReference type="HAMAP-Rule" id="MF_00296"/>
    </source>
</evidence>
<dbReference type="Gene3D" id="3.40.50.1820">
    <property type="entry name" value="alpha/beta hydrolase"/>
    <property type="match status" value="1"/>
</dbReference>
<keyword evidence="6 7" id="KW-0012">Acyltransferase</keyword>
<dbReference type="GO" id="GO:0009086">
    <property type="term" value="P:methionine biosynthetic process"/>
    <property type="evidence" value="ECO:0007669"/>
    <property type="project" value="UniProtKB-UniRule"/>
</dbReference>
<dbReference type="EC" id="2.3.1.46" evidence="7"/>
<protein>
    <recommendedName>
        <fullName evidence="7">Homoserine O-succinyltransferase</fullName>
        <shortName evidence="7">HST</shortName>
        <ecNumber evidence="7">2.3.1.46</ecNumber>
    </recommendedName>
    <alternativeName>
        <fullName evidence="7">Homoserine transsuccinylase</fullName>
        <shortName evidence="7">HTS</shortName>
    </alternativeName>
</protein>
<dbReference type="SUPFAM" id="SSF53474">
    <property type="entry name" value="alpha/beta-Hydrolases"/>
    <property type="match status" value="1"/>
</dbReference>
<dbReference type="Gene3D" id="1.10.1740.110">
    <property type="match status" value="1"/>
</dbReference>
<feature type="active site" description="Nucleophile" evidence="7 8">
    <location>
        <position position="164"/>
    </location>
</feature>
<sequence>MPDSDTLAFTDRPAGSVGVVTPHVARFDTPLALACGKVLPAYELIYETYGTLNFDRSNAVLICHALSGHHHAAGYHSEEDRKPGWWDAHIGPGKAIDTNRFFVVSLNNLGGCHGSTGPVSHNPDTGRQWGPEFPMVTVSDWVASQARLADHLGIERWAAAVGGSLGGMQVMQWTMTYPERVANAVVIAATPRLSAQNIAFNEVARQAIRSDPEFFDGWYAEHDTVPKRGLKLARMVGHITYLSEDAMGSKFGRDLRSDDLNFGFDVEFQVESYLRYQGDTFSTAFDANTYLLMTKALDYFDPSATQGGDLAKALAPAQCPFLIVSFTTDWRFPPSRSRELVDALIRAGKAVSYANIDSPHGHDAFLLSEPRYDAIFSAFMNRAAGELNLAEAGKDEASEDATSSEETP</sequence>
<comment type="caution">
    <text evidence="7">Lacks conserved residue(s) required for the propagation of feature annotation.</text>
</comment>
<dbReference type="Pfam" id="PF00561">
    <property type="entry name" value="Abhydrolase_1"/>
    <property type="match status" value="1"/>
</dbReference>